<dbReference type="EMBL" id="JAKIJS010000001">
    <property type="protein sequence ID" value="MCF6136593.1"/>
    <property type="molecule type" value="Genomic_DNA"/>
</dbReference>
<keyword evidence="3" id="KW-1185">Reference proteome</keyword>
<reference evidence="2 3" key="1">
    <citation type="submission" date="2022-01" db="EMBL/GenBank/DDBJ databases">
        <title>Alkalihalobacillus sp. EGI L200015, a novel bacterium isolated from a salt lake sediment.</title>
        <authorList>
            <person name="Gao L."/>
            <person name="Fang B.-Z."/>
            <person name="Li W.-J."/>
        </authorList>
    </citation>
    <scope>NUCLEOTIDE SEQUENCE [LARGE SCALE GENOMIC DNA]</scope>
    <source>
        <strain evidence="2 3">KCTC 12718</strain>
    </source>
</reference>
<protein>
    <recommendedName>
        <fullName evidence="4">YesK-like protein</fullName>
    </recommendedName>
</protein>
<dbReference type="RefSeq" id="WP_236331480.1">
    <property type="nucleotide sequence ID" value="NZ_JAKIJS010000001.1"/>
</dbReference>
<accession>A0ABS9GYB4</accession>
<evidence type="ECO:0000313" key="2">
    <source>
        <dbReference type="EMBL" id="MCF6136593.1"/>
    </source>
</evidence>
<keyword evidence="1" id="KW-1133">Transmembrane helix</keyword>
<comment type="caution">
    <text evidence="2">The sequence shown here is derived from an EMBL/GenBank/DDBJ whole genome shotgun (WGS) entry which is preliminary data.</text>
</comment>
<dbReference type="Proteomes" id="UP001649381">
    <property type="component" value="Unassembled WGS sequence"/>
</dbReference>
<evidence type="ECO:0000313" key="3">
    <source>
        <dbReference type="Proteomes" id="UP001649381"/>
    </source>
</evidence>
<name>A0ABS9GYB4_9BACL</name>
<keyword evidence="1" id="KW-0472">Membrane</keyword>
<evidence type="ECO:0008006" key="4">
    <source>
        <dbReference type="Google" id="ProtNLM"/>
    </source>
</evidence>
<feature type="transmembrane region" description="Helical" evidence="1">
    <location>
        <begin position="57"/>
        <end position="81"/>
    </location>
</feature>
<sequence>MIELLALILFLGSWILFYRNKMNNRPNLKLGLTMVGVSIFYYFAGIGWAFFQKSNEIATGAIIFSLGLLGSSFIMLISHYVTTTVRKRGSKYF</sequence>
<proteinExistence type="predicted"/>
<evidence type="ECO:0000256" key="1">
    <source>
        <dbReference type="SAM" id="Phobius"/>
    </source>
</evidence>
<organism evidence="2 3">
    <name type="scientific">Pseudalkalibacillus berkeleyi</name>
    <dbReference type="NCBI Taxonomy" id="1069813"/>
    <lineage>
        <taxon>Bacteria</taxon>
        <taxon>Bacillati</taxon>
        <taxon>Bacillota</taxon>
        <taxon>Bacilli</taxon>
        <taxon>Bacillales</taxon>
        <taxon>Fictibacillaceae</taxon>
        <taxon>Pseudalkalibacillus</taxon>
    </lineage>
</organism>
<keyword evidence="1" id="KW-0812">Transmembrane</keyword>
<gene>
    <name evidence="2" type="ORF">L2716_02545</name>
</gene>
<feature type="transmembrane region" description="Helical" evidence="1">
    <location>
        <begin position="30"/>
        <end position="51"/>
    </location>
</feature>